<accession>A0A1R3G171</accession>
<dbReference type="InterPro" id="IPR002885">
    <property type="entry name" value="PPR_rpt"/>
</dbReference>
<dbReference type="Gene3D" id="1.25.40.10">
    <property type="entry name" value="Tetratricopeptide repeat domain"/>
    <property type="match status" value="3"/>
</dbReference>
<dbReference type="Pfam" id="PF13041">
    <property type="entry name" value="PPR_2"/>
    <property type="match status" value="1"/>
</dbReference>
<gene>
    <name evidence="3" type="ORF">CCACVL1_29532</name>
</gene>
<evidence type="ECO:0000256" key="2">
    <source>
        <dbReference type="ARBA" id="ARBA00022737"/>
    </source>
</evidence>
<dbReference type="Proteomes" id="UP000188268">
    <property type="component" value="Unassembled WGS sequence"/>
</dbReference>
<dbReference type="GO" id="GO:0005739">
    <property type="term" value="C:mitochondrion"/>
    <property type="evidence" value="ECO:0007669"/>
    <property type="project" value="TreeGrafter"/>
</dbReference>
<dbReference type="NCBIfam" id="TIGR00756">
    <property type="entry name" value="PPR"/>
    <property type="match status" value="1"/>
</dbReference>
<dbReference type="Gramene" id="OMO51858">
    <property type="protein sequence ID" value="OMO51858"/>
    <property type="gene ID" value="CCACVL1_29532"/>
</dbReference>
<name>A0A1R3G171_COCAP</name>
<dbReference type="AlphaFoldDB" id="A0A1R3G171"/>
<evidence type="ECO:0008006" key="5">
    <source>
        <dbReference type="Google" id="ProtNLM"/>
    </source>
</evidence>
<organism evidence="3 4">
    <name type="scientific">Corchorus capsularis</name>
    <name type="common">Jute</name>
    <dbReference type="NCBI Taxonomy" id="210143"/>
    <lineage>
        <taxon>Eukaryota</taxon>
        <taxon>Viridiplantae</taxon>
        <taxon>Streptophyta</taxon>
        <taxon>Embryophyta</taxon>
        <taxon>Tracheophyta</taxon>
        <taxon>Spermatophyta</taxon>
        <taxon>Magnoliopsida</taxon>
        <taxon>eudicotyledons</taxon>
        <taxon>Gunneridae</taxon>
        <taxon>Pentapetalae</taxon>
        <taxon>rosids</taxon>
        <taxon>malvids</taxon>
        <taxon>Malvales</taxon>
        <taxon>Malvaceae</taxon>
        <taxon>Grewioideae</taxon>
        <taxon>Apeibeae</taxon>
        <taxon>Corchorus</taxon>
    </lineage>
</organism>
<dbReference type="OMA" id="WESRELT"/>
<dbReference type="Pfam" id="PF01535">
    <property type="entry name" value="PPR"/>
    <property type="match status" value="2"/>
</dbReference>
<dbReference type="SUPFAM" id="SSF48452">
    <property type="entry name" value="TPR-like"/>
    <property type="match status" value="1"/>
</dbReference>
<proteinExistence type="inferred from homology"/>
<dbReference type="InterPro" id="IPR011990">
    <property type="entry name" value="TPR-like_helical_dom_sf"/>
</dbReference>
<comment type="caution">
    <text evidence="3">The sequence shown here is derived from an EMBL/GenBank/DDBJ whole genome shotgun (WGS) entry which is preliminary data.</text>
</comment>
<sequence>MKVGQWSWVFKNVKTHLDFKSVMGISWYSTSFRAATLKAITASPIDELFRRISPLGNQSISIVPILDQWVAEGKPVDKKRHLQLCIKLLRQYKRYSQTLEMSLWMTDKRYFPLVASDVAVRLDLIGKTHGLKEAENYFNSVPKQLKGLEVYSSLLHCYGCFRSVEKAEAVMQRMRDLGLDRCIVTSNSLLTLYYKTGNYKKVDTFRHEMEEKGIAYNVNTYCICLSAYAAQCNVDGINNILQKVESDWALTLPWNFYAVVTYAYIKVGHMDKALAMLKKFEALCKGNCGAYNQLLRQYAKLGKKDDVLRVWELYKTNMKVYNKGYLAMISSLLKCDDIESAEKIFDEWESHIPATLTYDIRIPNLLLGAYARKGPLGKFERIVNQIVLKEGKPDASTWYFFAKILLMNNEMENAVNAMKEAILISQPWWKPCDESLAACLKYLKEEGEIDEAEKLVNLLVDRDIISSEVQVKLLSYVKDGNVDSTLDGLVILDGSALHQSGEEADDDGID</sequence>
<keyword evidence="4" id="KW-1185">Reference proteome</keyword>
<evidence type="ECO:0000256" key="1">
    <source>
        <dbReference type="ARBA" id="ARBA00007626"/>
    </source>
</evidence>
<comment type="similarity">
    <text evidence="1">Belongs to the PPR family. P subfamily.</text>
</comment>
<dbReference type="PANTHER" id="PTHR45717:SF28">
    <property type="entry name" value="PENTACOTRIPEPTIDE-REPEAT REGION OF PRORP DOMAIN-CONTAINING PROTEIN"/>
    <property type="match status" value="1"/>
</dbReference>
<reference evidence="3 4" key="1">
    <citation type="submission" date="2013-09" db="EMBL/GenBank/DDBJ databases">
        <title>Corchorus capsularis genome sequencing.</title>
        <authorList>
            <person name="Alam M."/>
            <person name="Haque M.S."/>
            <person name="Islam M.S."/>
            <person name="Emdad E.M."/>
            <person name="Islam M.M."/>
            <person name="Ahmed B."/>
            <person name="Halim A."/>
            <person name="Hossen Q.M.M."/>
            <person name="Hossain M.Z."/>
            <person name="Ahmed R."/>
            <person name="Khan M.M."/>
            <person name="Islam R."/>
            <person name="Rashid M.M."/>
            <person name="Khan S.A."/>
            <person name="Rahman M.S."/>
            <person name="Alam M."/>
        </authorList>
    </citation>
    <scope>NUCLEOTIDE SEQUENCE [LARGE SCALE GENOMIC DNA]</scope>
    <source>
        <strain evidence="4">cv. CVL-1</strain>
        <tissue evidence="3">Whole seedling</tissue>
    </source>
</reference>
<dbReference type="EMBL" id="AWWV01015668">
    <property type="protein sequence ID" value="OMO51858.1"/>
    <property type="molecule type" value="Genomic_DNA"/>
</dbReference>
<evidence type="ECO:0000313" key="3">
    <source>
        <dbReference type="EMBL" id="OMO51858.1"/>
    </source>
</evidence>
<dbReference type="PANTHER" id="PTHR45717">
    <property type="entry name" value="OS12G0527900 PROTEIN"/>
    <property type="match status" value="1"/>
</dbReference>
<keyword evidence="2" id="KW-0677">Repeat</keyword>
<dbReference type="OrthoDB" id="1890565at2759"/>
<protein>
    <recommendedName>
        <fullName evidence="5">Tetratricopeptide-like helical</fullName>
    </recommendedName>
</protein>
<dbReference type="GO" id="GO:0003729">
    <property type="term" value="F:mRNA binding"/>
    <property type="evidence" value="ECO:0007669"/>
    <property type="project" value="UniProtKB-ARBA"/>
</dbReference>
<evidence type="ECO:0000313" key="4">
    <source>
        <dbReference type="Proteomes" id="UP000188268"/>
    </source>
</evidence>